<proteinExistence type="predicted"/>
<protein>
    <submittedName>
        <fullName evidence="1">Uncharacterized protein</fullName>
    </submittedName>
</protein>
<evidence type="ECO:0000313" key="1">
    <source>
        <dbReference type="EMBL" id="KKM99608.1"/>
    </source>
</evidence>
<sequence length="65" mass="7221">MDVKTLNYYTLIAGDLMQMIVKTTTANGGNSGGQSEIHTKRIHSFPICIFSYIPYILRRINSGGL</sequence>
<comment type="caution">
    <text evidence="1">The sequence shown here is derived from an EMBL/GenBank/DDBJ whole genome shotgun (WGS) entry which is preliminary data.</text>
</comment>
<reference evidence="1" key="1">
    <citation type="journal article" date="2015" name="Nature">
        <title>Complex archaea that bridge the gap between prokaryotes and eukaryotes.</title>
        <authorList>
            <person name="Spang A."/>
            <person name="Saw J.H."/>
            <person name="Jorgensen S.L."/>
            <person name="Zaremba-Niedzwiedzka K."/>
            <person name="Martijn J."/>
            <person name="Lind A.E."/>
            <person name="van Eijk R."/>
            <person name="Schleper C."/>
            <person name="Guy L."/>
            <person name="Ettema T.J."/>
        </authorList>
    </citation>
    <scope>NUCLEOTIDE SEQUENCE</scope>
</reference>
<organism evidence="1">
    <name type="scientific">marine sediment metagenome</name>
    <dbReference type="NCBI Taxonomy" id="412755"/>
    <lineage>
        <taxon>unclassified sequences</taxon>
        <taxon>metagenomes</taxon>
        <taxon>ecological metagenomes</taxon>
    </lineage>
</organism>
<dbReference type="EMBL" id="LAZR01005477">
    <property type="protein sequence ID" value="KKM99608.1"/>
    <property type="molecule type" value="Genomic_DNA"/>
</dbReference>
<name>A0A0F9M1N7_9ZZZZ</name>
<dbReference type="AlphaFoldDB" id="A0A0F9M1N7"/>
<gene>
    <name evidence="1" type="ORF">LCGC14_1146180</name>
</gene>
<accession>A0A0F9M1N7</accession>